<gene>
    <name evidence="1" type="ORF">F4821DRAFT_54708</name>
</gene>
<accession>A0ACC0CJF0</accession>
<keyword evidence="2" id="KW-1185">Reference proteome</keyword>
<reference evidence="1 2" key="1">
    <citation type="journal article" date="2022" name="New Phytol.">
        <title>Ecological generalism drives hyperdiversity of secondary metabolite gene clusters in xylarialean endophytes.</title>
        <authorList>
            <person name="Franco M.E.E."/>
            <person name="Wisecaver J.H."/>
            <person name="Arnold A.E."/>
            <person name="Ju Y.M."/>
            <person name="Slot J.C."/>
            <person name="Ahrendt S."/>
            <person name="Moore L.P."/>
            <person name="Eastman K.E."/>
            <person name="Scott K."/>
            <person name="Konkel Z."/>
            <person name="Mondo S.J."/>
            <person name="Kuo A."/>
            <person name="Hayes R.D."/>
            <person name="Haridas S."/>
            <person name="Andreopoulos B."/>
            <person name="Riley R."/>
            <person name="LaButti K."/>
            <person name="Pangilinan J."/>
            <person name="Lipzen A."/>
            <person name="Amirebrahimi M."/>
            <person name="Yan J."/>
            <person name="Adam C."/>
            <person name="Keymanesh K."/>
            <person name="Ng V."/>
            <person name="Louie K."/>
            <person name="Northen T."/>
            <person name="Drula E."/>
            <person name="Henrissat B."/>
            <person name="Hsieh H.M."/>
            <person name="Youens-Clark K."/>
            <person name="Lutzoni F."/>
            <person name="Miadlikowska J."/>
            <person name="Eastwood D.C."/>
            <person name="Hamelin R.C."/>
            <person name="Grigoriev I.V."/>
            <person name="U'Ren J.M."/>
        </authorList>
    </citation>
    <scope>NUCLEOTIDE SEQUENCE [LARGE SCALE GENOMIC DNA]</scope>
    <source>
        <strain evidence="1 2">ER1909</strain>
    </source>
</reference>
<evidence type="ECO:0000313" key="2">
    <source>
        <dbReference type="Proteomes" id="UP001497680"/>
    </source>
</evidence>
<dbReference type="EMBL" id="MU394436">
    <property type="protein sequence ID" value="KAI6080539.1"/>
    <property type="molecule type" value="Genomic_DNA"/>
</dbReference>
<dbReference type="Proteomes" id="UP001497680">
    <property type="component" value="Unassembled WGS sequence"/>
</dbReference>
<evidence type="ECO:0000313" key="1">
    <source>
        <dbReference type="EMBL" id="KAI6080539.1"/>
    </source>
</evidence>
<organism evidence="1 2">
    <name type="scientific">Hypoxylon rubiginosum</name>
    <dbReference type="NCBI Taxonomy" id="110542"/>
    <lineage>
        <taxon>Eukaryota</taxon>
        <taxon>Fungi</taxon>
        <taxon>Dikarya</taxon>
        <taxon>Ascomycota</taxon>
        <taxon>Pezizomycotina</taxon>
        <taxon>Sordariomycetes</taxon>
        <taxon>Xylariomycetidae</taxon>
        <taxon>Xylariales</taxon>
        <taxon>Hypoxylaceae</taxon>
        <taxon>Hypoxylon</taxon>
    </lineage>
</organism>
<sequence length="325" mass="38348">MSKLVSLTPSDRCMEQVYEENRKIPFFAKLPLEIRLAVYGFVTSSDTLIYPQQCPKNRNKLYYRFDSYDPSAGRHVEKECLDYSRLKTICRQLYHELECSGVFYEVNDFAFYYLKDLYRFLTSISLEKRRHIRSVRIQDPLAEDTIHHDWRLQTPELDAVVALLRDCTQLRRLMLDMIDLKAGASMDNEEWMETPFHTYHAQTLLESINRTARDNNPQVICSEFFWKLPQFRLTMHIRYYLPKYSSDKGQICEINLCEPEMLVIDLTDMSDLQWLQSTPGQRDGDYFGQRCGSLKEQAFRDLVLETKISVAKYRSQLSPLSLSIC</sequence>
<comment type="caution">
    <text evidence="1">The sequence shown here is derived from an EMBL/GenBank/DDBJ whole genome shotgun (WGS) entry which is preliminary data.</text>
</comment>
<protein>
    <submittedName>
        <fullName evidence="1">Uncharacterized protein</fullName>
    </submittedName>
</protein>
<name>A0ACC0CJF0_9PEZI</name>
<proteinExistence type="predicted"/>